<name>A0A225UQI5_9STRA</name>
<sequence length="78" mass="9149">MATRLMKVRLAELQRLMRHVESFLTGDEVRRAYSSTDSAGILFTKIHNHFVFPTSSSKGRERRLDQLSWKILARERKS</sequence>
<protein>
    <submittedName>
        <fullName evidence="1">Uncharacterized protein</fullName>
    </submittedName>
</protein>
<reference evidence="2" key="1">
    <citation type="submission" date="2017-03" db="EMBL/GenBank/DDBJ databases">
        <title>Phytopthora megakarya and P. palmivora, two closely related causual agents of cacao black pod achieved similar genome size and gene model numbers by different mechanisms.</title>
        <authorList>
            <person name="Ali S."/>
            <person name="Shao J."/>
            <person name="Larry D.J."/>
            <person name="Kronmiller B."/>
            <person name="Shen D."/>
            <person name="Strem M.D."/>
            <person name="Melnick R.L."/>
            <person name="Guiltinan M.J."/>
            <person name="Tyler B.M."/>
            <person name="Meinhardt L.W."/>
            <person name="Bailey B.A."/>
        </authorList>
    </citation>
    <scope>NUCLEOTIDE SEQUENCE [LARGE SCALE GENOMIC DNA]</scope>
    <source>
        <strain evidence="2">zdho120</strain>
    </source>
</reference>
<evidence type="ECO:0000313" key="2">
    <source>
        <dbReference type="Proteomes" id="UP000198211"/>
    </source>
</evidence>
<evidence type="ECO:0000313" key="1">
    <source>
        <dbReference type="EMBL" id="OWY94409.1"/>
    </source>
</evidence>
<proteinExistence type="predicted"/>
<dbReference type="EMBL" id="NBNE01014432">
    <property type="protein sequence ID" value="OWY94409.1"/>
    <property type="molecule type" value="Genomic_DNA"/>
</dbReference>
<dbReference type="OrthoDB" id="10446502at2759"/>
<dbReference type="Proteomes" id="UP000198211">
    <property type="component" value="Unassembled WGS sequence"/>
</dbReference>
<accession>A0A225UQI5</accession>
<comment type="caution">
    <text evidence="1">The sequence shown here is derived from an EMBL/GenBank/DDBJ whole genome shotgun (WGS) entry which is preliminary data.</text>
</comment>
<organism evidence="1 2">
    <name type="scientific">Phytophthora megakarya</name>
    <dbReference type="NCBI Taxonomy" id="4795"/>
    <lineage>
        <taxon>Eukaryota</taxon>
        <taxon>Sar</taxon>
        <taxon>Stramenopiles</taxon>
        <taxon>Oomycota</taxon>
        <taxon>Peronosporomycetes</taxon>
        <taxon>Peronosporales</taxon>
        <taxon>Peronosporaceae</taxon>
        <taxon>Phytophthora</taxon>
    </lineage>
</organism>
<keyword evidence="2" id="KW-1185">Reference proteome</keyword>
<gene>
    <name evidence="1" type="ORF">PHMEG_00035875</name>
</gene>
<dbReference type="AlphaFoldDB" id="A0A225UQI5"/>